<evidence type="ECO:0000313" key="1">
    <source>
        <dbReference type="EMBL" id="KAJ8318693.1"/>
    </source>
</evidence>
<dbReference type="Proteomes" id="UP001217089">
    <property type="component" value="Unassembled WGS sequence"/>
</dbReference>
<accession>A0ABQ9FN37</accession>
<keyword evidence="2" id="KW-1185">Reference proteome</keyword>
<gene>
    <name evidence="1" type="ORF">KUTeg_003784</name>
</gene>
<name>A0ABQ9FN37_TEGGR</name>
<evidence type="ECO:0000313" key="2">
    <source>
        <dbReference type="Proteomes" id="UP001217089"/>
    </source>
</evidence>
<organism evidence="1 2">
    <name type="scientific">Tegillarca granosa</name>
    <name type="common">Malaysian cockle</name>
    <name type="synonym">Anadara granosa</name>
    <dbReference type="NCBI Taxonomy" id="220873"/>
    <lineage>
        <taxon>Eukaryota</taxon>
        <taxon>Metazoa</taxon>
        <taxon>Spiralia</taxon>
        <taxon>Lophotrochozoa</taxon>
        <taxon>Mollusca</taxon>
        <taxon>Bivalvia</taxon>
        <taxon>Autobranchia</taxon>
        <taxon>Pteriomorphia</taxon>
        <taxon>Arcoida</taxon>
        <taxon>Arcoidea</taxon>
        <taxon>Arcidae</taxon>
        <taxon>Tegillarca</taxon>
    </lineage>
</organism>
<reference evidence="1 2" key="1">
    <citation type="submission" date="2022-12" db="EMBL/GenBank/DDBJ databases">
        <title>Chromosome-level genome of Tegillarca granosa.</title>
        <authorList>
            <person name="Kim J."/>
        </authorList>
    </citation>
    <scope>NUCLEOTIDE SEQUENCE [LARGE SCALE GENOMIC DNA]</scope>
    <source>
        <strain evidence="1">Teg-2019</strain>
        <tissue evidence="1">Adductor muscle</tissue>
    </source>
</reference>
<dbReference type="EMBL" id="JARBDR010000214">
    <property type="protein sequence ID" value="KAJ8318693.1"/>
    <property type="molecule type" value="Genomic_DNA"/>
</dbReference>
<proteinExistence type="predicted"/>
<sequence length="66" mass="7814">MLKQSIPTSRGAGMTICLSPTIRSIDTTDYHQYQNYQEMWGKDDLHVSNIYLKEDKEEKQMWAEKM</sequence>
<comment type="caution">
    <text evidence="1">The sequence shown here is derived from an EMBL/GenBank/DDBJ whole genome shotgun (WGS) entry which is preliminary data.</text>
</comment>
<protein>
    <submittedName>
        <fullName evidence="1">Uncharacterized protein</fullName>
    </submittedName>
</protein>